<keyword evidence="1" id="KW-0472">Membrane</keyword>
<feature type="transmembrane region" description="Helical" evidence="1">
    <location>
        <begin position="547"/>
        <end position="564"/>
    </location>
</feature>
<dbReference type="InterPro" id="IPR007246">
    <property type="entry name" value="Gaa1"/>
</dbReference>
<dbReference type="SUPFAM" id="SSF53187">
    <property type="entry name" value="Zn-dependent exopeptidases"/>
    <property type="match status" value="1"/>
</dbReference>
<keyword evidence="1" id="KW-1133">Transmembrane helix</keyword>
<dbReference type="PANTHER" id="PTHR13304">
    <property type="entry name" value="GLYCOSYLPHOSPHATIDYLINOSITOL ANCHOR ATTACHMENT 1 PROTEIN"/>
    <property type="match status" value="1"/>
</dbReference>
<keyword evidence="1" id="KW-0812">Transmembrane</keyword>
<proteinExistence type="predicted"/>
<dbReference type="GO" id="GO:0016255">
    <property type="term" value="P:attachment of GPI anchor to protein"/>
    <property type="evidence" value="ECO:0007669"/>
    <property type="project" value="TreeGrafter"/>
</dbReference>
<dbReference type="Pfam" id="PF04114">
    <property type="entry name" value="Gaa1"/>
    <property type="match status" value="1"/>
</dbReference>
<feature type="transmembrane region" description="Helical" evidence="1">
    <location>
        <begin position="519"/>
        <end position="535"/>
    </location>
</feature>
<feature type="transmembrane region" description="Helical" evidence="1">
    <location>
        <begin position="646"/>
        <end position="671"/>
    </location>
</feature>
<feature type="transmembrane region" description="Helical" evidence="1">
    <location>
        <begin position="607"/>
        <end position="626"/>
    </location>
</feature>
<dbReference type="Proteomes" id="UP001150925">
    <property type="component" value="Unassembled WGS sequence"/>
</dbReference>
<dbReference type="PANTHER" id="PTHR13304:SF0">
    <property type="entry name" value="GLYCOSYLPHOSPHATIDYLINOSITOL ANCHOR ATTACHMENT 1 PROTEIN"/>
    <property type="match status" value="1"/>
</dbReference>
<dbReference type="AlphaFoldDB" id="A0A9W8B136"/>
<comment type="caution">
    <text evidence="2">The sequence shown here is derived from an EMBL/GenBank/DDBJ whole genome shotgun (WGS) entry which is preliminary data.</text>
</comment>
<gene>
    <name evidence="2" type="primary">GAA1</name>
    <name evidence="2" type="ORF">IWQ62_000029</name>
</gene>
<keyword evidence="3" id="KW-1185">Reference proteome</keyword>
<name>A0A9W8B136_9FUNG</name>
<evidence type="ECO:0000313" key="2">
    <source>
        <dbReference type="EMBL" id="KAJ1970302.1"/>
    </source>
</evidence>
<organism evidence="2 3">
    <name type="scientific">Dispira parvispora</name>
    <dbReference type="NCBI Taxonomy" id="1520584"/>
    <lineage>
        <taxon>Eukaryota</taxon>
        <taxon>Fungi</taxon>
        <taxon>Fungi incertae sedis</taxon>
        <taxon>Zoopagomycota</taxon>
        <taxon>Kickxellomycotina</taxon>
        <taxon>Dimargaritomycetes</taxon>
        <taxon>Dimargaritales</taxon>
        <taxon>Dimargaritaceae</taxon>
        <taxon>Dispira</taxon>
    </lineage>
</organism>
<dbReference type="EMBL" id="JANBPY010000001">
    <property type="protein sequence ID" value="KAJ1970302.1"/>
    <property type="molecule type" value="Genomic_DNA"/>
</dbReference>
<dbReference type="GO" id="GO:0042765">
    <property type="term" value="C:GPI-anchor transamidase complex"/>
    <property type="evidence" value="ECO:0007669"/>
    <property type="project" value="InterPro"/>
</dbReference>
<reference evidence="2" key="1">
    <citation type="submission" date="2022-07" db="EMBL/GenBank/DDBJ databases">
        <title>Phylogenomic reconstructions and comparative analyses of Kickxellomycotina fungi.</title>
        <authorList>
            <person name="Reynolds N.K."/>
            <person name="Stajich J.E."/>
            <person name="Barry K."/>
            <person name="Grigoriev I.V."/>
            <person name="Crous P."/>
            <person name="Smith M.E."/>
        </authorList>
    </citation>
    <scope>NUCLEOTIDE SEQUENCE</scope>
    <source>
        <strain evidence="2">RSA 1196</strain>
    </source>
</reference>
<dbReference type="OrthoDB" id="445301at2759"/>
<evidence type="ECO:0000256" key="1">
    <source>
        <dbReference type="SAM" id="Phobius"/>
    </source>
</evidence>
<feature type="transmembrane region" description="Helical" evidence="1">
    <location>
        <begin position="28"/>
        <end position="49"/>
    </location>
</feature>
<feature type="transmembrane region" description="Helical" evidence="1">
    <location>
        <begin position="481"/>
        <end position="499"/>
    </location>
</feature>
<accession>A0A9W8B136</accession>
<protein>
    <submittedName>
        <fullName evidence="2">Glycosyl phosphatidyl inositol protein transamidase complex subunit</fullName>
    </submittedName>
</protein>
<evidence type="ECO:0000313" key="3">
    <source>
        <dbReference type="Proteomes" id="UP001150925"/>
    </source>
</evidence>
<dbReference type="Gene3D" id="3.40.630.10">
    <property type="entry name" value="Zn peptidases"/>
    <property type="match status" value="1"/>
</dbReference>
<sequence length="672" mass="75407">MDNKYLKRLRRTEKIQTVLAKVQQHISLLSYILLVVAFLWLLTFPSIYYSKKTYISENALLPNQAILQYETHQAQSAYQHMHALQAHQSSEQALRYVQRVLEETGLRTETQSFNYTDPLSGRLRTGNNLHGIMYAPQGDTTEALVLAAEWSSGDGLLDDIHQQHEEGGIRRNINGVAQLLSLAQHFRTLNHWSKDLIFLVVEQGQIGAEMWLRGYHGNDYPYAAPIRLRSGAIQGALALDLPAGESYSGLGAFFAGKNGQLPNLDLLNILARITQKLDVPWTLQHITRRTAPLLSAHRQDISDTGNWGMLWQHYCDATRTLVGTMSAQASGITVGIHGPFHRFRIDAVTLQAQVATAEDPISMRFHFAEVGKVVESTFHSLSNLLEHFHQSFFFYLLPSPWQYISIADFSPPILIMAAALLCSALASWWAATEEDSTDASSSTEDSKHEDSVLFDRAEKQFTRRITTYLAFWSKFPQVQRLLWTCYGGLGTVLYLLPWALANWCGTMTDSCTLQDNASWWLWGSVSIVVGGLAVLGSQCPPQCDTRLLRTCVLLIVMLATTAVSVMNFSLALVLALLLCPPMVFLPTGHSASTISSATVGGCQLRRMVLTVWLMIISPPMLVYFMHRFTALPLPQLLGRILVEYDLFGAWIYPLIGFVYWPTLVLALIILWR</sequence>